<evidence type="ECO:0000313" key="3">
    <source>
        <dbReference type="EMBL" id="EQD35327.1"/>
    </source>
</evidence>
<accession>T0YTX3</accession>
<dbReference type="PROSITE" id="PS50110">
    <property type="entry name" value="RESPONSE_REGULATORY"/>
    <property type="match status" value="1"/>
</dbReference>
<dbReference type="GO" id="GO:0000160">
    <property type="term" value="P:phosphorelay signal transduction system"/>
    <property type="evidence" value="ECO:0007669"/>
    <property type="project" value="InterPro"/>
</dbReference>
<comment type="caution">
    <text evidence="3">The sequence shown here is derived from an EMBL/GenBank/DDBJ whole genome shotgun (WGS) entry which is preliminary data.</text>
</comment>
<name>T0YTX3_9ZZZZ</name>
<dbReference type="InterPro" id="IPR050595">
    <property type="entry name" value="Bact_response_regulator"/>
</dbReference>
<sequence>MAVLDNSEVENKVLSAMTDRQQMSYSEIYDICTKGGIGKDELNGALDRMEKQDIIASRNTGGIMTYYLLDENPLRKVLIVEDDKNINKLMSLSIGKEFEVKQIYDGGEAVPFIRENRPNLVLLDLMLPHKDGLDICQTIKSDPETSSTVIILISAMDPTSNRFNGIKYGADYYIKKPFDPKELRALVNLFLRKKGKRFDPLIDLPDEDRISNEVERSLKESGDYTIGTLRIAKLGEYARKLGEKSAMVIIRLVSQLLQDTIKNSSHDMFVGFLSNDEFIITGDKGDVNKAVEEVRGEFGAVMPFVLQDAGYKPGMEGLESMFESEDFPKLDLVFSESDKEEIAAKRDKILVDRGIGSGDISSYTYDELQKMLGNGDLDIVITRDPDGIKLRVGRDAANNE</sequence>
<reference evidence="3" key="2">
    <citation type="journal article" date="2014" name="ISME J.">
        <title>Microbial stratification in low pH oxic and suboxic macroscopic growths along an acid mine drainage.</title>
        <authorList>
            <person name="Mendez-Garcia C."/>
            <person name="Mesa V."/>
            <person name="Sprenger R.R."/>
            <person name="Richter M."/>
            <person name="Diez M.S."/>
            <person name="Solano J."/>
            <person name="Bargiela R."/>
            <person name="Golyshina O.V."/>
            <person name="Manteca A."/>
            <person name="Ramos J.L."/>
            <person name="Gallego J.R."/>
            <person name="Llorente I."/>
            <person name="Martins Dos Santos V.A."/>
            <person name="Jensen O.N."/>
            <person name="Pelaez A.I."/>
            <person name="Sanchez J."/>
            <person name="Ferrer M."/>
        </authorList>
    </citation>
    <scope>NUCLEOTIDE SEQUENCE</scope>
</reference>
<dbReference type="AlphaFoldDB" id="T0YTX3"/>
<evidence type="ECO:0000256" key="1">
    <source>
        <dbReference type="ARBA" id="ARBA00022553"/>
    </source>
</evidence>
<gene>
    <name evidence="3" type="ORF">B2A_12442</name>
</gene>
<dbReference type="SMART" id="SM00448">
    <property type="entry name" value="REC"/>
    <property type="match status" value="1"/>
</dbReference>
<evidence type="ECO:0000259" key="2">
    <source>
        <dbReference type="PROSITE" id="PS50110"/>
    </source>
</evidence>
<dbReference type="InterPro" id="IPR001789">
    <property type="entry name" value="Sig_transdc_resp-reg_receiver"/>
</dbReference>
<keyword evidence="1" id="KW-0597">Phosphoprotein</keyword>
<dbReference type="Pfam" id="PF00072">
    <property type="entry name" value="Response_reg"/>
    <property type="match status" value="1"/>
</dbReference>
<protein>
    <submittedName>
        <fullName evidence="3">Response regulator receiver modulated diguanylate cyclase</fullName>
    </submittedName>
</protein>
<dbReference type="SUPFAM" id="SSF52172">
    <property type="entry name" value="CheY-like"/>
    <property type="match status" value="1"/>
</dbReference>
<organism evidence="3">
    <name type="scientific">mine drainage metagenome</name>
    <dbReference type="NCBI Taxonomy" id="410659"/>
    <lineage>
        <taxon>unclassified sequences</taxon>
        <taxon>metagenomes</taxon>
        <taxon>ecological metagenomes</taxon>
    </lineage>
</organism>
<reference evidence="3" key="1">
    <citation type="submission" date="2013-08" db="EMBL/GenBank/DDBJ databases">
        <authorList>
            <person name="Mendez C."/>
            <person name="Richter M."/>
            <person name="Ferrer M."/>
            <person name="Sanchez J."/>
        </authorList>
    </citation>
    <scope>NUCLEOTIDE SEQUENCE</scope>
</reference>
<dbReference type="EMBL" id="AUZZ01008971">
    <property type="protein sequence ID" value="EQD35327.1"/>
    <property type="molecule type" value="Genomic_DNA"/>
</dbReference>
<dbReference type="Gene3D" id="3.40.50.2300">
    <property type="match status" value="1"/>
</dbReference>
<feature type="domain" description="Response regulatory" evidence="2">
    <location>
        <begin position="76"/>
        <end position="191"/>
    </location>
</feature>
<dbReference type="PANTHER" id="PTHR44591">
    <property type="entry name" value="STRESS RESPONSE REGULATOR PROTEIN 1"/>
    <property type="match status" value="1"/>
</dbReference>
<dbReference type="PANTHER" id="PTHR44591:SF3">
    <property type="entry name" value="RESPONSE REGULATORY DOMAIN-CONTAINING PROTEIN"/>
    <property type="match status" value="1"/>
</dbReference>
<dbReference type="InterPro" id="IPR011006">
    <property type="entry name" value="CheY-like_superfamily"/>
</dbReference>
<proteinExistence type="predicted"/>